<feature type="region of interest" description="Disordered" evidence="1">
    <location>
        <begin position="144"/>
        <end position="175"/>
    </location>
</feature>
<evidence type="ECO:0000313" key="2">
    <source>
        <dbReference type="EMBL" id="CAK0848652.1"/>
    </source>
</evidence>
<feature type="region of interest" description="Disordered" evidence="1">
    <location>
        <begin position="1"/>
        <end position="109"/>
    </location>
</feature>
<protein>
    <submittedName>
        <fullName evidence="2">Uncharacterized protein</fullName>
    </submittedName>
</protein>
<reference evidence="2" key="1">
    <citation type="submission" date="2023-10" db="EMBL/GenBank/DDBJ databases">
        <authorList>
            <person name="Chen Y."/>
            <person name="Shah S."/>
            <person name="Dougan E. K."/>
            <person name="Thang M."/>
            <person name="Chan C."/>
        </authorList>
    </citation>
    <scope>NUCLEOTIDE SEQUENCE [LARGE SCALE GENOMIC DNA]</scope>
</reference>
<feature type="compositionally biased region" description="Low complexity" evidence="1">
    <location>
        <begin position="150"/>
        <end position="159"/>
    </location>
</feature>
<keyword evidence="3" id="KW-1185">Reference proteome</keyword>
<dbReference type="Proteomes" id="UP001189429">
    <property type="component" value="Unassembled WGS sequence"/>
</dbReference>
<gene>
    <name evidence="2" type="ORF">PCOR1329_LOCUS41544</name>
</gene>
<comment type="caution">
    <text evidence="2">The sequence shown here is derived from an EMBL/GenBank/DDBJ whole genome shotgun (WGS) entry which is preliminary data.</text>
</comment>
<accession>A0ABN9TR90</accession>
<dbReference type="EMBL" id="CAUYUJ010014996">
    <property type="protein sequence ID" value="CAK0848652.1"/>
    <property type="molecule type" value="Genomic_DNA"/>
</dbReference>
<name>A0ABN9TR90_9DINO</name>
<feature type="non-terminal residue" evidence="2">
    <location>
        <position position="1"/>
    </location>
</feature>
<feature type="compositionally biased region" description="Low complexity" evidence="1">
    <location>
        <begin position="25"/>
        <end position="62"/>
    </location>
</feature>
<organism evidence="2 3">
    <name type="scientific">Prorocentrum cordatum</name>
    <dbReference type="NCBI Taxonomy" id="2364126"/>
    <lineage>
        <taxon>Eukaryota</taxon>
        <taxon>Sar</taxon>
        <taxon>Alveolata</taxon>
        <taxon>Dinophyceae</taxon>
        <taxon>Prorocentrales</taxon>
        <taxon>Prorocentraceae</taxon>
        <taxon>Prorocentrum</taxon>
    </lineage>
</organism>
<evidence type="ECO:0000313" key="3">
    <source>
        <dbReference type="Proteomes" id="UP001189429"/>
    </source>
</evidence>
<proteinExistence type="predicted"/>
<sequence>DGKDPSAPGGDPEKRAAGSPRRPLAAAEAPPEAPAGCGEAPAGCGEAPAQRHAGAADDASAATLPDVALERRARRRPISSGGPLLLGRGGRPPGRPPATAQAMRRSGSSEAFARSAEFSLSGSFEQGVPASCIGCFAVVPCRPCSSSQQPRPAGAGWPPARKEGAPSYRRTTVSL</sequence>
<evidence type="ECO:0000256" key="1">
    <source>
        <dbReference type="SAM" id="MobiDB-lite"/>
    </source>
</evidence>